<dbReference type="Gene3D" id="3.40.50.720">
    <property type="entry name" value="NAD(P)-binding Rossmann-like Domain"/>
    <property type="match status" value="1"/>
</dbReference>
<keyword evidence="2" id="KW-0560">Oxidoreductase</keyword>
<dbReference type="EMBL" id="JACTVA010000025">
    <property type="protein sequence ID" value="MBC9208020.1"/>
    <property type="molecule type" value="Genomic_DNA"/>
</dbReference>
<sequence>MSPSPAAMRAILFDRTGGPEVLRLGEQPVPVPAAGEVLIRVAATALNLADVRQRQGAYIMSSGPRVLGLECSGTIAALGDGVTDWAIGQRVCALLGKGGYAEYATAHQSQLLAVPDGLDLADAAAMPEAAATIWSNVFDLGGLQPGGILLVHGGAGGIGSLALQFGRALGARVFCTASATRRAFCESLGAERSFDYRDETAAAAFLAATNGHGADVILDNMGASHLAQNIECLALDGRIMSIGLQGGRVAEINLAALMKKRGSLCSTSLSDRSPAAKARIMAGVRRLLWPHVASGAVRPVIDRSFALADAAEAHRAMEAGGRAGKLLLRVASATPGQS</sequence>
<evidence type="ECO:0000313" key="4">
    <source>
        <dbReference type="EMBL" id="MBC9208020.1"/>
    </source>
</evidence>
<dbReference type="InterPro" id="IPR020843">
    <property type="entry name" value="ER"/>
</dbReference>
<dbReference type="Proteomes" id="UP000626026">
    <property type="component" value="Unassembled WGS sequence"/>
</dbReference>
<evidence type="ECO:0000256" key="2">
    <source>
        <dbReference type="ARBA" id="ARBA00023002"/>
    </source>
</evidence>
<dbReference type="NCBIfam" id="TIGR02824">
    <property type="entry name" value="quinone_pig3"/>
    <property type="match status" value="1"/>
</dbReference>
<evidence type="ECO:0000313" key="5">
    <source>
        <dbReference type="Proteomes" id="UP000626026"/>
    </source>
</evidence>
<evidence type="ECO:0000256" key="1">
    <source>
        <dbReference type="ARBA" id="ARBA00022857"/>
    </source>
</evidence>
<reference evidence="4 5" key="1">
    <citation type="journal article" date="2013" name="Int. J. Syst. Evol. Microbiol.">
        <title>Roseomonas aerophila sp. nov., isolated from air.</title>
        <authorList>
            <person name="Kim S.J."/>
            <person name="Weon H.Y."/>
            <person name="Ahn J.H."/>
            <person name="Hong S.B."/>
            <person name="Seok S.J."/>
            <person name="Whang K.S."/>
            <person name="Kwon S.W."/>
        </authorList>
    </citation>
    <scope>NUCLEOTIDE SEQUENCE [LARGE SCALE GENOMIC DNA]</scope>
    <source>
        <strain evidence="4 5">NBRC 108923</strain>
    </source>
</reference>
<dbReference type="PANTHER" id="PTHR48106:SF8">
    <property type="entry name" value="OS02G0805600 PROTEIN"/>
    <property type="match status" value="1"/>
</dbReference>
<dbReference type="InterPro" id="IPR036291">
    <property type="entry name" value="NAD(P)-bd_dom_sf"/>
</dbReference>
<dbReference type="InterPro" id="IPR014189">
    <property type="entry name" value="Quinone_OxRdtase_PIG3"/>
</dbReference>
<feature type="domain" description="Enoyl reductase (ER)" evidence="3">
    <location>
        <begin position="17"/>
        <end position="328"/>
    </location>
</feature>
<dbReference type="InterPro" id="IPR011032">
    <property type="entry name" value="GroES-like_sf"/>
</dbReference>
<dbReference type="Pfam" id="PF13602">
    <property type="entry name" value="ADH_zinc_N_2"/>
    <property type="match status" value="1"/>
</dbReference>
<proteinExistence type="predicted"/>
<accession>A0ABR7RN29</accession>
<comment type="caution">
    <text evidence="4">The sequence shown here is derived from an EMBL/GenBank/DDBJ whole genome shotgun (WGS) entry which is preliminary data.</text>
</comment>
<dbReference type="Pfam" id="PF08240">
    <property type="entry name" value="ADH_N"/>
    <property type="match status" value="1"/>
</dbReference>
<dbReference type="SUPFAM" id="SSF51735">
    <property type="entry name" value="NAD(P)-binding Rossmann-fold domains"/>
    <property type="match status" value="1"/>
</dbReference>
<keyword evidence="1" id="KW-0521">NADP</keyword>
<name>A0ABR7RN29_9PROT</name>
<dbReference type="SMART" id="SM00829">
    <property type="entry name" value="PKS_ER"/>
    <property type="match status" value="1"/>
</dbReference>
<evidence type="ECO:0000259" key="3">
    <source>
        <dbReference type="SMART" id="SM00829"/>
    </source>
</evidence>
<dbReference type="PANTHER" id="PTHR48106">
    <property type="entry name" value="QUINONE OXIDOREDUCTASE PIG3-RELATED"/>
    <property type="match status" value="1"/>
</dbReference>
<dbReference type="CDD" id="cd05276">
    <property type="entry name" value="p53_inducible_oxidoreductase"/>
    <property type="match status" value="1"/>
</dbReference>
<dbReference type="SUPFAM" id="SSF50129">
    <property type="entry name" value="GroES-like"/>
    <property type="match status" value="1"/>
</dbReference>
<dbReference type="InterPro" id="IPR013154">
    <property type="entry name" value="ADH-like_N"/>
</dbReference>
<dbReference type="Gene3D" id="3.90.180.10">
    <property type="entry name" value="Medium-chain alcohol dehydrogenases, catalytic domain"/>
    <property type="match status" value="1"/>
</dbReference>
<keyword evidence="5" id="KW-1185">Reference proteome</keyword>
<protein>
    <submittedName>
        <fullName evidence="4">NAD(P)H-quinone oxidoreductase</fullName>
    </submittedName>
</protein>
<organism evidence="4 5">
    <name type="scientific">Teichococcus aerophilus</name>
    <dbReference type="NCBI Taxonomy" id="1224513"/>
    <lineage>
        <taxon>Bacteria</taxon>
        <taxon>Pseudomonadati</taxon>
        <taxon>Pseudomonadota</taxon>
        <taxon>Alphaproteobacteria</taxon>
        <taxon>Acetobacterales</taxon>
        <taxon>Roseomonadaceae</taxon>
        <taxon>Roseomonas</taxon>
    </lineage>
</organism>
<dbReference type="RefSeq" id="WP_187785185.1">
    <property type="nucleotide sequence ID" value="NZ_JACTVA010000025.1"/>
</dbReference>
<gene>
    <name evidence="4" type="ORF">IBL26_14335</name>
</gene>